<sequence>MTAREQLLREIQHSPEPLIKEVLDFLLFARSRNYSSVEPEAVDHQTIQQPIWEFAQELMQDAPPEELAKLTADSARNHDHYLYGAL</sequence>
<evidence type="ECO:0000313" key="2">
    <source>
        <dbReference type="Proteomes" id="UP000249467"/>
    </source>
</evidence>
<organism evidence="1 2">
    <name type="scientific">Pseudanabaena frigida</name>
    <dbReference type="NCBI Taxonomy" id="945775"/>
    <lineage>
        <taxon>Bacteria</taxon>
        <taxon>Bacillati</taxon>
        <taxon>Cyanobacteriota</taxon>
        <taxon>Cyanophyceae</taxon>
        <taxon>Pseudanabaenales</taxon>
        <taxon>Pseudanabaenaceae</taxon>
        <taxon>Pseudanabaena</taxon>
    </lineage>
</organism>
<evidence type="ECO:0008006" key="3">
    <source>
        <dbReference type="Google" id="ProtNLM"/>
    </source>
</evidence>
<gene>
    <name evidence="1" type="ORF">DCF19_16655</name>
</gene>
<dbReference type="EMBL" id="QBML01000024">
    <property type="protein sequence ID" value="PZO38309.1"/>
    <property type="molecule type" value="Genomic_DNA"/>
</dbReference>
<dbReference type="Proteomes" id="UP000249467">
    <property type="component" value="Unassembled WGS sequence"/>
</dbReference>
<name>A0A2W4W8M7_9CYAN</name>
<evidence type="ECO:0000313" key="1">
    <source>
        <dbReference type="EMBL" id="PZO38309.1"/>
    </source>
</evidence>
<reference evidence="1 2" key="2">
    <citation type="submission" date="2018-06" db="EMBL/GenBank/DDBJ databases">
        <title>Metagenomic assembly of (sub)arctic Cyanobacteria and their associated microbiome from non-axenic cultures.</title>
        <authorList>
            <person name="Baurain D."/>
        </authorList>
    </citation>
    <scope>NUCLEOTIDE SEQUENCE [LARGE SCALE GENOMIC DNA]</scope>
    <source>
        <strain evidence="1">ULC066bin1</strain>
    </source>
</reference>
<dbReference type="AlphaFoldDB" id="A0A2W4W8M7"/>
<protein>
    <recommendedName>
        <fullName evidence="3">DUF2281 domain-containing protein</fullName>
    </recommendedName>
</protein>
<reference evidence="1 2" key="1">
    <citation type="submission" date="2018-04" db="EMBL/GenBank/DDBJ databases">
        <authorList>
            <person name="Go L.Y."/>
            <person name="Mitchell J.A."/>
        </authorList>
    </citation>
    <scope>NUCLEOTIDE SEQUENCE [LARGE SCALE GENOMIC DNA]</scope>
    <source>
        <strain evidence="1">ULC066bin1</strain>
    </source>
</reference>
<proteinExistence type="predicted"/>
<comment type="caution">
    <text evidence="1">The sequence shown here is derived from an EMBL/GenBank/DDBJ whole genome shotgun (WGS) entry which is preliminary data.</text>
</comment>
<accession>A0A2W4W8M7</accession>